<organism evidence="3 4">
    <name type="scientific">Tessaracoccus antarcticus</name>
    <dbReference type="NCBI Taxonomy" id="2479848"/>
    <lineage>
        <taxon>Bacteria</taxon>
        <taxon>Bacillati</taxon>
        <taxon>Actinomycetota</taxon>
        <taxon>Actinomycetes</taxon>
        <taxon>Propionibacteriales</taxon>
        <taxon>Propionibacteriaceae</taxon>
        <taxon>Tessaracoccus</taxon>
    </lineage>
</organism>
<protein>
    <recommendedName>
        <fullName evidence="5">Phosphodiester glycosidase domain-containing protein</fullName>
    </recommendedName>
</protein>
<accession>A0A3M0GC70</accession>
<proteinExistence type="predicted"/>
<keyword evidence="2" id="KW-0812">Transmembrane</keyword>
<sequence length="392" mass="41286">MTIPDQTITPIPIPPGDMQHNAPPRRRVRRLRIVALVVALLLIAPGISYTQALTAPGYASWSERSVGWVRDNGGAGMVDAIENWWYTRHAPSNATPLTATLPGPPRVQQGNPTVAPRVPAPPSIAPLAGAAPLEGEGLWSVDVMGRAGVPVLYSTFLRPDPSHASVVAGAVWVPAGATAAHLVAGTSQPHGWGGAARIPAADMGSIVATFNSGWKFGDMDGGFYLGGRQSPALRDGLASVVIDARGHVTIGQWGRDISMTRDVVAVRQNLHLIVEGGTPVHGLDVNGGGVWGSPRNQLQYTWRSGLGTDAAGNLVYVAGNNLTLQSLATAMSDAGVRQGMELDIHSRMVNLAVWTHPSGGHATASNLLPNMSASPTRYVAADQRDFFYLTLK</sequence>
<feature type="region of interest" description="Disordered" evidence="1">
    <location>
        <begin position="1"/>
        <end position="24"/>
    </location>
</feature>
<dbReference type="RefSeq" id="WP_121900506.1">
    <property type="nucleotide sequence ID" value="NZ_REFW01000001.1"/>
</dbReference>
<dbReference type="Proteomes" id="UP000275256">
    <property type="component" value="Unassembled WGS sequence"/>
</dbReference>
<reference evidence="3 4" key="1">
    <citation type="submission" date="2018-10" db="EMBL/GenBank/DDBJ databases">
        <title>Tessaracoccus antarcticuss sp. nov., isolated from sediment.</title>
        <authorList>
            <person name="Zhou L.Y."/>
            <person name="Du Z.J."/>
        </authorList>
    </citation>
    <scope>NUCLEOTIDE SEQUENCE [LARGE SCALE GENOMIC DNA]</scope>
    <source>
        <strain evidence="3 4">JDX10</strain>
    </source>
</reference>
<evidence type="ECO:0000256" key="2">
    <source>
        <dbReference type="SAM" id="Phobius"/>
    </source>
</evidence>
<evidence type="ECO:0008006" key="5">
    <source>
        <dbReference type="Google" id="ProtNLM"/>
    </source>
</evidence>
<dbReference type="OrthoDB" id="141240at2"/>
<gene>
    <name evidence="3" type="ORF">EAX62_05055</name>
</gene>
<evidence type="ECO:0000313" key="3">
    <source>
        <dbReference type="EMBL" id="RMB61958.1"/>
    </source>
</evidence>
<keyword evidence="2" id="KW-1133">Transmembrane helix</keyword>
<evidence type="ECO:0000313" key="4">
    <source>
        <dbReference type="Proteomes" id="UP000275256"/>
    </source>
</evidence>
<keyword evidence="2" id="KW-0472">Membrane</keyword>
<keyword evidence="4" id="KW-1185">Reference proteome</keyword>
<name>A0A3M0GC70_9ACTN</name>
<feature type="transmembrane region" description="Helical" evidence="2">
    <location>
        <begin position="31"/>
        <end position="49"/>
    </location>
</feature>
<dbReference type="EMBL" id="REFW01000001">
    <property type="protein sequence ID" value="RMB61958.1"/>
    <property type="molecule type" value="Genomic_DNA"/>
</dbReference>
<evidence type="ECO:0000256" key="1">
    <source>
        <dbReference type="SAM" id="MobiDB-lite"/>
    </source>
</evidence>
<comment type="caution">
    <text evidence="3">The sequence shown here is derived from an EMBL/GenBank/DDBJ whole genome shotgun (WGS) entry which is preliminary data.</text>
</comment>
<dbReference type="AlphaFoldDB" id="A0A3M0GC70"/>
<feature type="compositionally biased region" description="Low complexity" evidence="1">
    <location>
        <begin position="1"/>
        <end position="10"/>
    </location>
</feature>